<organism evidence="2 3">
    <name type="scientific">Streptomyces camponoticapitis</name>
    <dbReference type="NCBI Taxonomy" id="1616125"/>
    <lineage>
        <taxon>Bacteria</taxon>
        <taxon>Bacillati</taxon>
        <taxon>Actinomycetota</taxon>
        <taxon>Actinomycetes</taxon>
        <taxon>Kitasatosporales</taxon>
        <taxon>Streptomycetaceae</taxon>
        <taxon>Streptomyces</taxon>
    </lineage>
</organism>
<name>A0ABQ2ESJ1_9ACTN</name>
<dbReference type="InterPro" id="IPR003593">
    <property type="entry name" value="AAA+_ATPase"/>
</dbReference>
<dbReference type="RefSeq" id="WP_189111128.1">
    <property type="nucleotide sequence ID" value="NZ_BMMV01000029.1"/>
</dbReference>
<dbReference type="GO" id="GO:0005524">
    <property type="term" value="F:ATP binding"/>
    <property type="evidence" value="ECO:0007669"/>
    <property type="project" value="UniProtKB-KW"/>
</dbReference>
<dbReference type="InterPro" id="IPR027417">
    <property type="entry name" value="P-loop_NTPase"/>
</dbReference>
<evidence type="ECO:0000259" key="1">
    <source>
        <dbReference type="SMART" id="SM00382"/>
    </source>
</evidence>
<feature type="domain" description="AAA+ ATPase" evidence="1">
    <location>
        <begin position="287"/>
        <end position="418"/>
    </location>
</feature>
<gene>
    <name evidence="2" type="ORF">GCM10011583_64520</name>
</gene>
<dbReference type="SUPFAM" id="SSF52540">
    <property type="entry name" value="P-loop containing nucleoside triphosphate hydrolases"/>
    <property type="match status" value="1"/>
</dbReference>
<evidence type="ECO:0000313" key="3">
    <source>
        <dbReference type="Proteomes" id="UP000660265"/>
    </source>
</evidence>
<keyword evidence="3" id="KW-1185">Reference proteome</keyword>
<proteinExistence type="predicted"/>
<keyword evidence="2" id="KW-0547">Nucleotide-binding</keyword>
<protein>
    <submittedName>
        <fullName evidence="2">ATP-binding protein</fullName>
    </submittedName>
</protein>
<comment type="caution">
    <text evidence="2">The sequence shown here is derived from an EMBL/GenBank/DDBJ whole genome shotgun (WGS) entry which is preliminary data.</text>
</comment>
<dbReference type="Proteomes" id="UP000660265">
    <property type="component" value="Unassembled WGS sequence"/>
</dbReference>
<sequence>MAGGGTWTELEAYWPAEEMVRDRERLRGKIAEAYKAAHPAQQDPSAADMTSWSESVYEVATALKDRGLGQVWVFVEYRVHPQMNPIDVVLAGHHPEGGLSFAAIELKQWGSVDRPDPTKSTKGLCVECRKSTAGQLCDQCSLDRVYAPFYSSHKKHPAVQVRDNVEALKRHHSMFDDRYVHLVGAAYLHNLKDQHSQWINQVMPCPGIRTFTARHPAKLRDFLQANFSPKDGADAAEAILERRRSTTLLTSETGAVVNGHTHFSLVENQLRAVSSIMDSVRKPSVGLKKVYVVRGRAGTGKSLVALTLLGQALRGGYEARFVSGGVASRENFKRSAKGHGNKFMTLNKVADNLGLDEVDILLCDEAHRLSERPMKGSFYMRPGESSVEVIVSRSKVPVFFIDGDQRLFDEEVWSEELLIEEIMKLRAEVVPIDFDRPLRAVGSSTFDTWVKHLLLGNPLPWRAGDDTGSDPFKLYYTDSAPQMEEFLQSKLDSGASARMTAGMCWEWSDTTGTQPDVAPEPGWARPWNAEDSSQSADVPKRHFWATDPGGFNQIGCVHTAQGLEYEWGGVIMGPDLTWAGNSWSLDREHVKSKAIRISSDDVLTQRIRNAYGVLMTRSIRGTVLYTVDPATRQLFAGLGVPKLST</sequence>
<evidence type="ECO:0000313" key="2">
    <source>
        <dbReference type="EMBL" id="GGK23680.1"/>
    </source>
</evidence>
<reference evidence="3" key="1">
    <citation type="journal article" date="2019" name="Int. J. Syst. Evol. Microbiol.">
        <title>The Global Catalogue of Microorganisms (GCM) 10K type strain sequencing project: providing services to taxonomists for standard genome sequencing and annotation.</title>
        <authorList>
            <consortium name="The Broad Institute Genomics Platform"/>
            <consortium name="The Broad Institute Genome Sequencing Center for Infectious Disease"/>
            <person name="Wu L."/>
            <person name="Ma J."/>
        </authorList>
    </citation>
    <scope>NUCLEOTIDE SEQUENCE [LARGE SCALE GENOMIC DNA]</scope>
    <source>
        <strain evidence="3">CGMCC 4.7275</strain>
    </source>
</reference>
<dbReference type="SMART" id="SM00382">
    <property type="entry name" value="AAA"/>
    <property type="match status" value="1"/>
</dbReference>
<accession>A0ABQ2ESJ1</accession>
<dbReference type="InterPro" id="IPR018647">
    <property type="entry name" value="SLFN_3-like_DNA/RNA_helicase"/>
</dbReference>
<keyword evidence="2" id="KW-0067">ATP-binding</keyword>
<dbReference type="Pfam" id="PF09848">
    <property type="entry name" value="SLFN-g3_helicase"/>
    <property type="match status" value="1"/>
</dbReference>
<dbReference type="EMBL" id="BMMV01000029">
    <property type="protein sequence ID" value="GGK23680.1"/>
    <property type="molecule type" value="Genomic_DNA"/>
</dbReference>